<evidence type="ECO:0000313" key="2">
    <source>
        <dbReference type="Proteomes" id="UP000011080"/>
    </source>
</evidence>
<dbReference type="EMBL" id="JH883435">
    <property type="protein sequence ID" value="ELR46501.1"/>
    <property type="molecule type" value="Genomic_DNA"/>
</dbReference>
<accession>L8HRI3</accession>
<proteinExistence type="predicted"/>
<organism evidence="1 2">
    <name type="scientific">Bos mutus</name>
    <name type="common">wild yak</name>
    <dbReference type="NCBI Taxonomy" id="72004"/>
    <lineage>
        <taxon>Eukaryota</taxon>
        <taxon>Metazoa</taxon>
        <taxon>Chordata</taxon>
        <taxon>Craniata</taxon>
        <taxon>Vertebrata</taxon>
        <taxon>Euteleostomi</taxon>
        <taxon>Mammalia</taxon>
        <taxon>Eutheria</taxon>
        <taxon>Laurasiatheria</taxon>
        <taxon>Artiodactyla</taxon>
        <taxon>Ruminantia</taxon>
        <taxon>Pecora</taxon>
        <taxon>Bovidae</taxon>
        <taxon>Bovinae</taxon>
        <taxon>Bos</taxon>
    </lineage>
</organism>
<evidence type="ECO:0000313" key="1">
    <source>
        <dbReference type="EMBL" id="ELR46501.1"/>
    </source>
</evidence>
<protein>
    <submittedName>
        <fullName evidence="1">Uncharacterized protein</fullName>
    </submittedName>
</protein>
<dbReference type="Proteomes" id="UP000011080">
    <property type="component" value="Unassembled WGS sequence"/>
</dbReference>
<name>L8HRI3_9CETA</name>
<reference evidence="1 2" key="1">
    <citation type="journal article" date="2012" name="Nat. Genet.">
        <title>The yak genome and adaptation to life at high altitude.</title>
        <authorList>
            <person name="Qiu Q."/>
            <person name="Zhang G."/>
            <person name="Ma T."/>
            <person name="Qian W."/>
            <person name="Wang J."/>
            <person name="Ye Z."/>
            <person name="Cao C."/>
            <person name="Hu Q."/>
            <person name="Kim J."/>
            <person name="Larkin D.M."/>
            <person name="Auvil L."/>
            <person name="Capitanu B."/>
            <person name="Ma J."/>
            <person name="Lewin H.A."/>
            <person name="Qian X."/>
            <person name="Lang Y."/>
            <person name="Zhou R."/>
            <person name="Wang L."/>
            <person name="Wang K."/>
            <person name="Xia J."/>
            <person name="Liao S."/>
            <person name="Pan S."/>
            <person name="Lu X."/>
            <person name="Hou H."/>
            <person name="Wang Y."/>
            <person name="Zang X."/>
            <person name="Yin Y."/>
            <person name="Ma H."/>
            <person name="Zhang J."/>
            <person name="Wang Z."/>
            <person name="Zhang Y."/>
            <person name="Zhang D."/>
            <person name="Yonezawa T."/>
            <person name="Hasegawa M."/>
            <person name="Zhong Y."/>
            <person name="Liu W."/>
            <person name="Zhang Y."/>
            <person name="Huang Z."/>
            <person name="Zhang S."/>
            <person name="Long R."/>
            <person name="Yang H."/>
            <person name="Wang J."/>
            <person name="Lenstra J.A."/>
            <person name="Cooper D.N."/>
            <person name="Wu Y."/>
            <person name="Wang J."/>
            <person name="Shi P."/>
            <person name="Wang J."/>
            <person name="Liu J."/>
        </authorList>
    </citation>
    <scope>NUCLEOTIDE SEQUENCE [LARGE SCALE GENOMIC DNA]</scope>
    <source>
        <strain evidence="2">yakQH1</strain>
    </source>
</reference>
<feature type="non-terminal residue" evidence="1">
    <location>
        <position position="63"/>
    </location>
</feature>
<sequence length="63" mass="6650">NKEWAGRGTSGLASGCARGERGVGGPYLHTSAGGRLLFGVYKTAQEVKQVSPSLLEEGRQFLL</sequence>
<feature type="non-terminal residue" evidence="1">
    <location>
        <position position="1"/>
    </location>
</feature>
<gene>
    <name evidence="1" type="ORF">M91_20765</name>
</gene>
<dbReference type="AlphaFoldDB" id="L8HRI3"/>